<feature type="compositionally biased region" description="Low complexity" evidence="1">
    <location>
        <begin position="353"/>
        <end position="367"/>
    </location>
</feature>
<reference evidence="2 3" key="1">
    <citation type="journal article" date="2016" name="BMC Genomics">
        <title>Comparative genomics reveals Cyclospora cayetanensis possesses coccidia-like metabolism and invasion components but unique surface antigens.</title>
        <authorList>
            <person name="Liu S."/>
            <person name="Wang L."/>
            <person name="Zheng H."/>
            <person name="Xu Z."/>
            <person name="Roellig D.M."/>
            <person name="Li N."/>
            <person name="Frace M.A."/>
            <person name="Tang K."/>
            <person name="Arrowood M.J."/>
            <person name="Moss D.M."/>
            <person name="Zhang L."/>
            <person name="Feng Y."/>
            <person name="Xiao L."/>
        </authorList>
    </citation>
    <scope>NUCLEOTIDE SEQUENCE [LARGE SCALE GENOMIC DNA]</scope>
    <source>
        <strain evidence="2 3">CHN_HEN01</strain>
    </source>
</reference>
<evidence type="ECO:0000313" key="3">
    <source>
        <dbReference type="Proteomes" id="UP000095192"/>
    </source>
</evidence>
<feature type="compositionally biased region" description="Low complexity" evidence="1">
    <location>
        <begin position="161"/>
        <end position="172"/>
    </location>
</feature>
<keyword evidence="3" id="KW-1185">Reference proteome</keyword>
<dbReference type="InParanoid" id="A0A1D3CS59"/>
<protein>
    <submittedName>
        <fullName evidence="2">Uncharacterized protein</fullName>
    </submittedName>
</protein>
<comment type="caution">
    <text evidence="2">The sequence shown here is derived from an EMBL/GenBank/DDBJ whole genome shotgun (WGS) entry which is preliminary data.</text>
</comment>
<dbReference type="AlphaFoldDB" id="A0A1D3CS59"/>
<accession>A0A1D3CS59</accession>
<gene>
    <name evidence="2" type="ORF">cyc_07869</name>
</gene>
<evidence type="ECO:0000256" key="1">
    <source>
        <dbReference type="SAM" id="MobiDB-lite"/>
    </source>
</evidence>
<feature type="region of interest" description="Disordered" evidence="1">
    <location>
        <begin position="352"/>
        <end position="381"/>
    </location>
</feature>
<evidence type="ECO:0000313" key="2">
    <source>
        <dbReference type="EMBL" id="OEH74036.1"/>
    </source>
</evidence>
<feature type="region of interest" description="Disordered" evidence="1">
    <location>
        <begin position="470"/>
        <end position="499"/>
    </location>
</feature>
<feature type="compositionally biased region" description="Polar residues" evidence="1">
    <location>
        <begin position="473"/>
        <end position="484"/>
    </location>
</feature>
<dbReference type="Proteomes" id="UP000095192">
    <property type="component" value="Unassembled WGS sequence"/>
</dbReference>
<dbReference type="VEuPathDB" id="ToxoDB:LOC34623738"/>
<sequence length="499" mass="52045">MRAKSERVYKPGAKEEWRVVYWIYPQERVKNNRKQVSFSSLKYGDSTAQLKAWAVIRFINHFGCVPEDIKNPPLSLPPCCASCYPHCLKEHVPGCNNCIDPPTDRHFLGIPPSAGAAPAGSAIGTPCRLRPLAALEGRSSAADGAGDDASEEAYGGLLHGAAAAAAEQQQQQHSRDGARLPLAAGTPPSSWLEEAAAAAAAASAAARQSLHTQQRHHTLQKDLQLRASPADTTLLSEASPELGILSATGCSSSISSRFEFLAAQANNAKGASSSSASFLKGSSPHATVAFQPLPPAAVGAAPSLASESFFAAAQELSSTGGVRGGSASGRLISAAYAGVLAEMRGDGISQRNAAGETTASAAASLEGMQDNPPPAKRSRTEESLLAELQLQHQLATAAQQRHLQDGAGETTALRHAGERVSSSCSSGAAAVGDGSNNSNSSAPALVSMGFLLRRVGAWKRLQRKWRLRRKWHPQQQGAATSMQRASKAVGVGEASTRVP</sequence>
<dbReference type="VEuPathDB" id="ToxoDB:cyc_07869"/>
<dbReference type="EMBL" id="JROU02002158">
    <property type="protein sequence ID" value="OEH74036.1"/>
    <property type="molecule type" value="Genomic_DNA"/>
</dbReference>
<organism evidence="2 3">
    <name type="scientific">Cyclospora cayetanensis</name>
    <dbReference type="NCBI Taxonomy" id="88456"/>
    <lineage>
        <taxon>Eukaryota</taxon>
        <taxon>Sar</taxon>
        <taxon>Alveolata</taxon>
        <taxon>Apicomplexa</taxon>
        <taxon>Conoidasida</taxon>
        <taxon>Coccidia</taxon>
        <taxon>Eucoccidiorida</taxon>
        <taxon>Eimeriorina</taxon>
        <taxon>Eimeriidae</taxon>
        <taxon>Cyclospora</taxon>
    </lineage>
</organism>
<proteinExistence type="predicted"/>
<name>A0A1D3CS59_9EIME</name>
<feature type="region of interest" description="Disordered" evidence="1">
    <location>
        <begin position="161"/>
        <end position="187"/>
    </location>
</feature>